<reference evidence="2" key="1">
    <citation type="submission" date="2017-09" db="EMBL/GenBank/DDBJ databases">
        <title>Depth-based differentiation of microbial function through sediment-hosted aquifers and enrichment of novel symbionts in the deep terrestrial subsurface.</title>
        <authorList>
            <person name="Probst A.J."/>
            <person name="Ladd B."/>
            <person name="Jarett J.K."/>
            <person name="Geller-Mcgrath D.E."/>
            <person name="Sieber C.M.K."/>
            <person name="Emerson J.B."/>
            <person name="Anantharaman K."/>
            <person name="Thomas B.C."/>
            <person name="Malmstrom R."/>
            <person name="Stieglmeier M."/>
            <person name="Klingl A."/>
            <person name="Woyke T."/>
            <person name="Ryan C.M."/>
            <person name="Banfield J.F."/>
        </authorList>
    </citation>
    <scope>NUCLEOTIDE SEQUENCE [LARGE SCALE GENOMIC DNA]</scope>
</reference>
<comment type="caution">
    <text evidence="1">The sequence shown here is derived from an EMBL/GenBank/DDBJ whole genome shotgun (WGS) entry which is preliminary data.</text>
</comment>
<organism evidence="1 2">
    <name type="scientific">Candidatus Roizmanbacteria bacterium CG_4_9_14_0_2_um_filter_39_13</name>
    <dbReference type="NCBI Taxonomy" id="1974839"/>
    <lineage>
        <taxon>Bacteria</taxon>
        <taxon>Candidatus Roizmaniibacteriota</taxon>
    </lineage>
</organism>
<proteinExistence type="predicted"/>
<evidence type="ECO:0000313" key="2">
    <source>
        <dbReference type="Proteomes" id="UP000231383"/>
    </source>
</evidence>
<sequence length="104" mass="12345">MKKTNKQFDPFKNLILDECEKEIEVSLERGEWVPTENQEAMKEMFKEAATRHRQLQESKKITFRINQRDLILLKVKAKDTNIPYQTLLGALIRDYVDGEYKITL</sequence>
<dbReference type="Proteomes" id="UP000231383">
    <property type="component" value="Unassembled WGS sequence"/>
</dbReference>
<dbReference type="AlphaFoldDB" id="A0A2M8EZQ3"/>
<name>A0A2M8EZQ3_9BACT</name>
<evidence type="ECO:0008006" key="3">
    <source>
        <dbReference type="Google" id="ProtNLM"/>
    </source>
</evidence>
<protein>
    <recommendedName>
        <fullName evidence="3">Antitoxin</fullName>
    </recommendedName>
</protein>
<gene>
    <name evidence="1" type="ORF">CO051_03085</name>
</gene>
<evidence type="ECO:0000313" key="1">
    <source>
        <dbReference type="EMBL" id="PJC32522.1"/>
    </source>
</evidence>
<dbReference type="EMBL" id="PFSC01000084">
    <property type="protein sequence ID" value="PJC32522.1"/>
    <property type="molecule type" value="Genomic_DNA"/>
</dbReference>
<accession>A0A2M8EZQ3</accession>